<comment type="caution">
    <text evidence="1">The sequence shown here is derived from an EMBL/GenBank/DDBJ whole genome shotgun (WGS) entry which is preliminary data.</text>
</comment>
<organism evidence="1">
    <name type="scientific">marine sediment metagenome</name>
    <dbReference type="NCBI Taxonomy" id="412755"/>
    <lineage>
        <taxon>unclassified sequences</taxon>
        <taxon>metagenomes</taxon>
        <taxon>ecological metagenomes</taxon>
    </lineage>
</organism>
<proteinExistence type="predicted"/>
<sequence length="67" mass="7422">MKKFLKRIWVLILFIVLIGGSFVIADDKPVIPKPSEIVCTCGCDQKAIQCGDHCSVAKELLKKFKGT</sequence>
<reference evidence="1" key="1">
    <citation type="journal article" date="2015" name="Nature">
        <title>Complex archaea that bridge the gap between prokaryotes and eukaryotes.</title>
        <authorList>
            <person name="Spang A."/>
            <person name="Saw J.H."/>
            <person name="Jorgensen S.L."/>
            <person name="Zaremba-Niedzwiedzka K."/>
            <person name="Martijn J."/>
            <person name="Lind A.E."/>
            <person name="van Eijk R."/>
            <person name="Schleper C."/>
            <person name="Guy L."/>
            <person name="Ettema T.J."/>
        </authorList>
    </citation>
    <scope>NUCLEOTIDE SEQUENCE</scope>
</reference>
<gene>
    <name evidence="1" type="ORF">LCGC14_2493760</name>
</gene>
<accession>A0A0F9DXP3</accession>
<protein>
    <submittedName>
        <fullName evidence="1">Uncharacterized protein</fullName>
    </submittedName>
</protein>
<evidence type="ECO:0000313" key="1">
    <source>
        <dbReference type="EMBL" id="KKL16618.1"/>
    </source>
</evidence>
<name>A0A0F9DXP3_9ZZZZ</name>
<dbReference type="EMBL" id="LAZR01039591">
    <property type="protein sequence ID" value="KKL16618.1"/>
    <property type="molecule type" value="Genomic_DNA"/>
</dbReference>
<dbReference type="AlphaFoldDB" id="A0A0F9DXP3"/>